<dbReference type="GeneID" id="54784385"/>
<dbReference type="Proteomes" id="UP000449547">
    <property type="component" value="Unassembled WGS sequence"/>
</dbReference>
<keyword evidence="3" id="KW-1185">Reference proteome</keyword>
<gene>
    <name evidence="2" type="ORF">DIURU_005734</name>
</gene>
<dbReference type="Pfam" id="PF00856">
    <property type="entry name" value="SET"/>
    <property type="match status" value="1"/>
</dbReference>
<dbReference type="EMBL" id="SWFT01000163">
    <property type="protein sequence ID" value="KAA8896722.1"/>
    <property type="molecule type" value="Genomic_DNA"/>
</dbReference>
<dbReference type="SUPFAM" id="SSF82199">
    <property type="entry name" value="SET domain"/>
    <property type="match status" value="1"/>
</dbReference>
<dbReference type="AlphaFoldDB" id="A0A642UCN2"/>
<dbReference type="PROSITE" id="PS50280">
    <property type="entry name" value="SET"/>
    <property type="match status" value="1"/>
</dbReference>
<dbReference type="InterPro" id="IPR050869">
    <property type="entry name" value="H3K4_H4K5_MeTrfase"/>
</dbReference>
<evidence type="ECO:0000313" key="2">
    <source>
        <dbReference type="EMBL" id="KAA8896722.1"/>
    </source>
</evidence>
<dbReference type="OrthoDB" id="1028014at2759"/>
<evidence type="ECO:0000259" key="1">
    <source>
        <dbReference type="PROSITE" id="PS50280"/>
    </source>
</evidence>
<dbReference type="InterPro" id="IPR001214">
    <property type="entry name" value="SET_dom"/>
</dbReference>
<proteinExistence type="predicted"/>
<accession>A0A642UCN2</accession>
<feature type="domain" description="SET" evidence="1">
    <location>
        <begin position="262"/>
        <end position="348"/>
    </location>
</feature>
<dbReference type="Gene3D" id="2.170.270.10">
    <property type="entry name" value="SET domain"/>
    <property type="match status" value="1"/>
</dbReference>
<dbReference type="OMA" id="FRKEVCH"/>
<dbReference type="CDD" id="cd20071">
    <property type="entry name" value="SET_SMYD"/>
    <property type="match status" value="1"/>
</dbReference>
<protein>
    <recommendedName>
        <fullName evidence="1">SET domain-containing protein</fullName>
    </recommendedName>
</protein>
<dbReference type="SMART" id="SM00317">
    <property type="entry name" value="SET"/>
    <property type="match status" value="1"/>
</dbReference>
<dbReference type="VEuPathDB" id="FungiDB:DIURU_005734"/>
<dbReference type="InterPro" id="IPR046341">
    <property type="entry name" value="SET_dom_sf"/>
</dbReference>
<name>A0A642UCN2_DIURU</name>
<dbReference type="RefSeq" id="XP_034009582.1">
    <property type="nucleotide sequence ID" value="XM_034158749.1"/>
</dbReference>
<dbReference type="GO" id="GO:0005634">
    <property type="term" value="C:nucleus"/>
    <property type="evidence" value="ECO:0007669"/>
    <property type="project" value="TreeGrafter"/>
</dbReference>
<sequence>MLELNSETSTLVGDDEAILNRLSPLFTVGPTKYGGRGCFTAQPVPAKAIVFEARQPFATTVTRAFKKEVCCYCFHYEDGKTLKSRLSKSQGKNSSSSLYFCSPTCVAAFEQADPDKVLFDSLMAIEQHQQSDDPEPVEPDLSSLSLSEAIEQSWAEAEQWHKKVLAMKPSKRSKLIPKLSESDYMEAKYVVAALYRMYDLAHEPSASSSTYYGEVSDREAEAMELAMFNLLQSTENEKVHRYPYLLDAYINIYKFLYLVARPELQLYITPSTIRACIGRNLSNAFGIWSQSQSVAEDREFFGFGVYPSASFFNHSCEPNIVKKREGRKLTFHALRDIDEGEELCIDYGNYLNEPVEVRRRELAEWFFDCGCDKCTRELAAQP</sequence>
<evidence type="ECO:0000313" key="3">
    <source>
        <dbReference type="Proteomes" id="UP000449547"/>
    </source>
</evidence>
<reference evidence="2 3" key="1">
    <citation type="submission" date="2019-07" db="EMBL/GenBank/DDBJ databases">
        <title>Genome assembly of two rare yeast pathogens: Diutina rugosa and Trichomonascus ciferrii.</title>
        <authorList>
            <person name="Mixao V."/>
            <person name="Saus E."/>
            <person name="Hansen A."/>
            <person name="Lass-Flor C."/>
            <person name="Gabaldon T."/>
        </authorList>
    </citation>
    <scope>NUCLEOTIDE SEQUENCE [LARGE SCALE GENOMIC DNA]</scope>
    <source>
        <strain evidence="2 3">CBS 613</strain>
    </source>
</reference>
<organism evidence="2 3">
    <name type="scientific">Diutina rugosa</name>
    <name type="common">Yeast</name>
    <name type="synonym">Candida rugosa</name>
    <dbReference type="NCBI Taxonomy" id="5481"/>
    <lineage>
        <taxon>Eukaryota</taxon>
        <taxon>Fungi</taxon>
        <taxon>Dikarya</taxon>
        <taxon>Ascomycota</taxon>
        <taxon>Saccharomycotina</taxon>
        <taxon>Pichiomycetes</taxon>
        <taxon>Debaryomycetaceae</taxon>
        <taxon>Diutina</taxon>
    </lineage>
</organism>
<dbReference type="PANTHER" id="PTHR12197">
    <property type="entry name" value="HISTONE-LYSINE N-METHYLTRANSFERASE SMYD"/>
    <property type="match status" value="1"/>
</dbReference>
<dbReference type="PANTHER" id="PTHR12197:SF294">
    <property type="entry name" value="POTENTIAL PROTEIN LYSINE METHYLTRANSFERASE SET6"/>
    <property type="match status" value="1"/>
</dbReference>
<comment type="caution">
    <text evidence="2">The sequence shown here is derived from an EMBL/GenBank/DDBJ whole genome shotgun (WGS) entry which is preliminary data.</text>
</comment>